<gene>
    <name evidence="3" type="ORF">BLGHR1_15832</name>
</gene>
<feature type="compositionally biased region" description="Polar residues" evidence="2">
    <location>
        <begin position="645"/>
        <end position="655"/>
    </location>
</feature>
<dbReference type="AlphaFoldDB" id="A0A383V0H2"/>
<evidence type="ECO:0000313" key="3">
    <source>
        <dbReference type="EMBL" id="SZF05032.1"/>
    </source>
</evidence>
<feature type="coiled-coil region" evidence="1">
    <location>
        <begin position="373"/>
        <end position="400"/>
    </location>
</feature>
<evidence type="ECO:0000256" key="2">
    <source>
        <dbReference type="SAM" id="MobiDB-lite"/>
    </source>
</evidence>
<name>A0A383V0H2_BLUHO</name>
<feature type="compositionally biased region" description="Polar residues" evidence="2">
    <location>
        <begin position="729"/>
        <end position="745"/>
    </location>
</feature>
<keyword evidence="1" id="KW-0175">Coiled coil</keyword>
<organism evidence="3 4">
    <name type="scientific">Blumeria hordei</name>
    <name type="common">Barley powdery mildew</name>
    <name type="synonym">Blumeria graminis f. sp. hordei</name>
    <dbReference type="NCBI Taxonomy" id="2867405"/>
    <lineage>
        <taxon>Eukaryota</taxon>
        <taxon>Fungi</taxon>
        <taxon>Dikarya</taxon>
        <taxon>Ascomycota</taxon>
        <taxon>Pezizomycotina</taxon>
        <taxon>Leotiomycetes</taxon>
        <taxon>Erysiphales</taxon>
        <taxon>Erysiphaceae</taxon>
        <taxon>Blumeria</taxon>
    </lineage>
</organism>
<protein>
    <submittedName>
        <fullName evidence="3">Uncharacterized protein</fullName>
    </submittedName>
</protein>
<proteinExistence type="predicted"/>
<evidence type="ECO:0000313" key="4">
    <source>
        <dbReference type="Proteomes" id="UP000275772"/>
    </source>
</evidence>
<feature type="region of interest" description="Disordered" evidence="2">
    <location>
        <begin position="694"/>
        <end position="713"/>
    </location>
</feature>
<feature type="region of interest" description="Disordered" evidence="2">
    <location>
        <begin position="729"/>
        <end position="753"/>
    </location>
</feature>
<feature type="compositionally biased region" description="Polar residues" evidence="2">
    <location>
        <begin position="574"/>
        <end position="608"/>
    </location>
</feature>
<dbReference type="VEuPathDB" id="FungiDB:BLGHR1_15832"/>
<sequence>MNFTMLKNRKVQKVKRPVANDLEGDYATPAQAGSKRLYSNRQSKQTQNNAEILFYAEKRQRSSEWSFSKLPTGETEVCYNHAKLNSCSTQKCQQISPKHRASRFLEGSMNDRISQVPPAPYLESVETLSNNGDSEINYVSESYSRQAAENTNRFTSESSSTYRAENRNSSLLKVGRYIAATLNLSSWKIWPKTEFEKDEENVQKQIFNERQERAEKIYKELKKLGQFKNTVAEPPAWHDENTILIHTPLSHKSESSIACYKRPTELLRPGKIRNQISLRSLRTRENEKQNQNFVDSPIERPYLRTINQSKSSTTLTDSPHYHSLSPKKSFCHIKSTSLSTIGKAFASSSVTNLPVSSNQYTSNCPSRKELNRQQILVKRVSNLETKLEIARRQLAEAQGLACNSYVQNYAPNSTWTQGKSDPTSLCAFEILPNQVNFKGNEEKSPSERIDGGRIASCDNPRFNANHINVSQSHFSDSEDEQAPADTDFLSKFTSKRKNQENNRSCKKRTALSPMNPKSTEPTLKIKHDRMLSKNYVSMEHIGEKHRSNVSATRNFSLPPDKSILREKNRDSLDSRSMLQETNSNLISHNNSPNSGTSGAKESLNTSAHPTIGYEPRHTSPLRDLDSSSSLDDEDRSLFSHPSCVGKNSPQLSTSSDDPEHEFEERTIGRLTTAPPLPIASKSHVLKTWDLIQDSASQSKERSPGKVNSIVEQLEQPHVTNLKLVATKPTSFPVAQQPKDPSQENSFRWPDYIF</sequence>
<dbReference type="EMBL" id="UNSH01000070">
    <property type="protein sequence ID" value="SZF05032.1"/>
    <property type="molecule type" value="Genomic_DNA"/>
</dbReference>
<reference evidence="3 4" key="1">
    <citation type="submission" date="2017-11" db="EMBL/GenBank/DDBJ databases">
        <authorList>
            <person name="Kracher B."/>
        </authorList>
    </citation>
    <scope>NUCLEOTIDE SEQUENCE [LARGE SCALE GENOMIC DNA]</scope>
    <source>
        <strain evidence="3 4">RACE1</strain>
    </source>
</reference>
<feature type="region of interest" description="Disordered" evidence="2">
    <location>
        <begin position="494"/>
        <end position="529"/>
    </location>
</feature>
<feature type="compositionally biased region" description="Basic and acidic residues" evidence="2">
    <location>
        <begin position="562"/>
        <end position="573"/>
    </location>
</feature>
<evidence type="ECO:0000256" key="1">
    <source>
        <dbReference type="SAM" id="Coils"/>
    </source>
</evidence>
<feature type="compositionally biased region" description="Basic and acidic residues" evidence="2">
    <location>
        <begin position="614"/>
        <end position="625"/>
    </location>
</feature>
<feature type="region of interest" description="Disordered" evidence="2">
    <location>
        <begin position="543"/>
        <end position="666"/>
    </location>
</feature>
<dbReference type="Proteomes" id="UP000275772">
    <property type="component" value="Unassembled WGS sequence"/>
</dbReference>
<accession>A0A383V0H2</accession>